<dbReference type="EMBL" id="BK032653">
    <property type="protein sequence ID" value="DAF53454.1"/>
    <property type="molecule type" value="Genomic_DNA"/>
</dbReference>
<proteinExistence type="predicted"/>
<evidence type="ECO:0000313" key="1">
    <source>
        <dbReference type="EMBL" id="DAF53454.1"/>
    </source>
</evidence>
<reference evidence="1" key="1">
    <citation type="journal article" date="2021" name="Proc. Natl. Acad. Sci. U.S.A.">
        <title>A Catalog of Tens of Thousands of Viruses from Human Metagenomes Reveals Hidden Associations with Chronic Diseases.</title>
        <authorList>
            <person name="Tisza M.J."/>
            <person name="Buck C.B."/>
        </authorList>
    </citation>
    <scope>NUCLEOTIDE SEQUENCE</scope>
    <source>
        <strain evidence="1">CtXBg1</strain>
    </source>
</reference>
<name>A0A8S5SR74_9CAUD</name>
<organism evidence="1">
    <name type="scientific">Podoviridae sp. ctXBg1</name>
    <dbReference type="NCBI Taxonomy" id="2827739"/>
    <lineage>
        <taxon>Viruses</taxon>
        <taxon>Duplodnaviria</taxon>
        <taxon>Heunggongvirae</taxon>
        <taxon>Uroviricota</taxon>
        <taxon>Caudoviricetes</taxon>
    </lineage>
</organism>
<sequence>MTKLNKTAASVARVYLPFGGFYESILSAELDNDVTREIETINEEEGLNLTSDDFDIDYSELFEDTAEGIAEHFPYWILKNTGVDISATFVELWRPRFYNFETDRIYCDIPRDDIRKLLTWLDTEYPGYFREYVRKTLEPCSGFIPLYSNNLTDWGDFDKWDNVQLSQVLEAVSSVITGNGDSWYDTLEGDYWDQAAGNYSISDYMTRLYNPETGLPADMNVLYCLSFYLPYLVNGDTDNLTVGDMEALQKFEEEREFIDVIRKSVDNSEYRRCDISGAYGDCEPIAVKPRHDSQEVA</sequence>
<protein>
    <submittedName>
        <fullName evidence="1">Uncharacterized protein</fullName>
    </submittedName>
</protein>
<accession>A0A8S5SR74</accession>